<name>A0ABP4V5A9_9ACTN</name>
<evidence type="ECO:0000256" key="1">
    <source>
        <dbReference type="SAM" id="MobiDB-lite"/>
    </source>
</evidence>
<comment type="caution">
    <text evidence="2">The sequence shown here is derived from an EMBL/GenBank/DDBJ whole genome shotgun (WGS) entry which is preliminary data.</text>
</comment>
<protein>
    <recommendedName>
        <fullName evidence="4">Acyl-CoA dehydrogenase/oxidase C-terminal domain-containing protein</fullName>
    </recommendedName>
</protein>
<accession>A0ABP4V5A9</accession>
<proteinExistence type="predicted"/>
<dbReference type="EMBL" id="BAAANF010000027">
    <property type="protein sequence ID" value="GAA1716733.1"/>
    <property type="molecule type" value="Genomic_DNA"/>
</dbReference>
<reference evidence="3" key="1">
    <citation type="journal article" date="2019" name="Int. J. Syst. Evol. Microbiol.">
        <title>The Global Catalogue of Microorganisms (GCM) 10K type strain sequencing project: providing services to taxonomists for standard genome sequencing and annotation.</title>
        <authorList>
            <consortium name="The Broad Institute Genomics Platform"/>
            <consortium name="The Broad Institute Genome Sequencing Center for Infectious Disease"/>
            <person name="Wu L."/>
            <person name="Ma J."/>
        </authorList>
    </citation>
    <scope>NUCLEOTIDE SEQUENCE [LARGE SCALE GENOMIC DNA]</scope>
    <source>
        <strain evidence="3">JCM 14307</strain>
    </source>
</reference>
<evidence type="ECO:0008006" key="4">
    <source>
        <dbReference type="Google" id="ProtNLM"/>
    </source>
</evidence>
<keyword evidence="3" id="KW-1185">Reference proteome</keyword>
<organism evidence="2 3">
    <name type="scientific">Kribbella yunnanensis</name>
    <dbReference type="NCBI Taxonomy" id="190194"/>
    <lineage>
        <taxon>Bacteria</taxon>
        <taxon>Bacillati</taxon>
        <taxon>Actinomycetota</taxon>
        <taxon>Actinomycetes</taxon>
        <taxon>Propionibacteriales</taxon>
        <taxon>Kribbellaceae</taxon>
        <taxon>Kribbella</taxon>
    </lineage>
</organism>
<feature type="region of interest" description="Disordered" evidence="1">
    <location>
        <begin position="58"/>
        <end position="90"/>
    </location>
</feature>
<dbReference type="RefSeq" id="WP_344163878.1">
    <property type="nucleotide sequence ID" value="NZ_BAAANF010000027.1"/>
</dbReference>
<gene>
    <name evidence="2" type="ORF">GCM10009745_76590</name>
</gene>
<evidence type="ECO:0000313" key="2">
    <source>
        <dbReference type="EMBL" id="GAA1716733.1"/>
    </source>
</evidence>
<sequence>MSSTPRQDEPSRPKVYTIFEGTSEIQRLVIARAICTHPSAVLLSRPAIAAISALPRATNNPRLGVVPPAEGATSCRPEPERSRARRMTRG</sequence>
<dbReference type="Proteomes" id="UP001500280">
    <property type="component" value="Unassembled WGS sequence"/>
</dbReference>
<evidence type="ECO:0000313" key="3">
    <source>
        <dbReference type="Proteomes" id="UP001500280"/>
    </source>
</evidence>